<evidence type="ECO:0000313" key="1">
    <source>
        <dbReference type="EMBL" id="MBB6390022.1"/>
    </source>
</evidence>
<gene>
    <name evidence="1" type="ORF">HD594_000335</name>
</gene>
<comment type="caution">
    <text evidence="1">The sequence shown here is derived from an EMBL/GenBank/DDBJ whole genome shotgun (WGS) entry which is preliminary data.</text>
</comment>
<protein>
    <recommendedName>
        <fullName evidence="3">Capsular polysaccharide synthesis protein</fullName>
    </recommendedName>
</protein>
<evidence type="ECO:0000313" key="2">
    <source>
        <dbReference type="Proteomes" id="UP000537775"/>
    </source>
</evidence>
<name>A0A7X0FN35_9MICO</name>
<keyword evidence="2" id="KW-1185">Reference proteome</keyword>
<evidence type="ECO:0008006" key="3">
    <source>
        <dbReference type="Google" id="ProtNLM"/>
    </source>
</evidence>
<dbReference type="InterPro" id="IPR029044">
    <property type="entry name" value="Nucleotide-diphossugar_trans"/>
</dbReference>
<dbReference type="Proteomes" id="UP000537775">
    <property type="component" value="Unassembled WGS sequence"/>
</dbReference>
<dbReference type="Gene3D" id="3.90.550.20">
    <property type="match status" value="1"/>
</dbReference>
<dbReference type="SUPFAM" id="SSF53448">
    <property type="entry name" value="Nucleotide-diphospho-sugar transferases"/>
    <property type="match status" value="1"/>
</dbReference>
<sequence length="286" mass="32883">MLSLTSAAKSTLRWIDRTGIRGALSNARLRMTTWVGSRLSSSEFSYGRYPFTFLERHPPADLGGASELPRQIWSFWVGDNPLTPARKAGLERMREVNPGIPVELITPDRLPDFILPEHPLHPAYELLSYNHRSDYLRAYFLHHYGGGYSDIKPLVGSWEPAFERLDASDAWLLGHPLSDPKWAGPSWGRLQKHLQRYYRILVFGAVLIGKSHTPLTAEWLREVERLLDYHEPALREVPGDMWGHNPGYPVRWMGLQGSVLQPLCLKHQDRMLYDTSIGWDTRAEYR</sequence>
<proteinExistence type="predicted"/>
<dbReference type="AlphaFoldDB" id="A0A7X0FN35"/>
<dbReference type="EMBL" id="JACHML010000001">
    <property type="protein sequence ID" value="MBB6390022.1"/>
    <property type="molecule type" value="Genomic_DNA"/>
</dbReference>
<reference evidence="1 2" key="1">
    <citation type="submission" date="2020-08" db="EMBL/GenBank/DDBJ databases">
        <title>Sequencing the genomes of 1000 actinobacteria strains.</title>
        <authorList>
            <person name="Klenk H.-P."/>
        </authorList>
    </citation>
    <scope>NUCLEOTIDE SEQUENCE [LARGE SCALE GENOMIC DNA]</scope>
    <source>
        <strain evidence="1 2">DSM 12511</strain>
    </source>
</reference>
<organism evidence="1 2">
    <name type="scientific">Microbacterium thalassium</name>
    <dbReference type="NCBI Taxonomy" id="362649"/>
    <lineage>
        <taxon>Bacteria</taxon>
        <taxon>Bacillati</taxon>
        <taxon>Actinomycetota</taxon>
        <taxon>Actinomycetes</taxon>
        <taxon>Micrococcales</taxon>
        <taxon>Microbacteriaceae</taxon>
        <taxon>Microbacterium</taxon>
    </lineage>
</organism>
<dbReference type="RefSeq" id="WP_184749290.1">
    <property type="nucleotide sequence ID" value="NZ_BAAAJR010000008.1"/>
</dbReference>
<accession>A0A7X0FN35</accession>